<keyword evidence="2" id="KW-1185">Reference proteome</keyword>
<sequence>MEGEGKYFKACILRKARRVHVANSKKVAFMQFPAQSN</sequence>
<protein>
    <submittedName>
        <fullName evidence="1">Uncharacterized protein</fullName>
    </submittedName>
</protein>
<dbReference type="EMBL" id="JQGA01001632">
    <property type="protein sequence ID" value="KGO63545.1"/>
    <property type="molecule type" value="Genomic_DNA"/>
</dbReference>
<accession>A0A0A2KGR1</accession>
<evidence type="ECO:0000313" key="1">
    <source>
        <dbReference type="EMBL" id="KGO63545.1"/>
    </source>
</evidence>
<dbReference type="Proteomes" id="UP000030104">
    <property type="component" value="Unassembled WGS sequence"/>
</dbReference>
<comment type="caution">
    <text evidence="1">The sequence shown here is derived from an EMBL/GenBank/DDBJ whole genome shotgun (WGS) entry which is preliminary data.</text>
</comment>
<dbReference type="HOGENOM" id="CLU_3351285_0_0_1"/>
<evidence type="ECO:0000313" key="2">
    <source>
        <dbReference type="Proteomes" id="UP000030104"/>
    </source>
</evidence>
<dbReference type="OrthoDB" id="10436927at2759"/>
<organism evidence="1 2">
    <name type="scientific">Penicillium italicum</name>
    <name type="common">Blue mold</name>
    <dbReference type="NCBI Taxonomy" id="40296"/>
    <lineage>
        <taxon>Eukaryota</taxon>
        <taxon>Fungi</taxon>
        <taxon>Dikarya</taxon>
        <taxon>Ascomycota</taxon>
        <taxon>Pezizomycotina</taxon>
        <taxon>Eurotiomycetes</taxon>
        <taxon>Eurotiomycetidae</taxon>
        <taxon>Eurotiales</taxon>
        <taxon>Aspergillaceae</taxon>
        <taxon>Penicillium</taxon>
    </lineage>
</organism>
<proteinExistence type="predicted"/>
<gene>
    <name evidence="1" type="ORF">PITC_049270</name>
</gene>
<reference evidence="1 2" key="1">
    <citation type="journal article" date="2015" name="Mol. Plant Microbe Interact.">
        <title>Genome, transcriptome, and functional analyses of Penicillium expansum provide new insights into secondary metabolism and pathogenicity.</title>
        <authorList>
            <person name="Ballester A.R."/>
            <person name="Marcet-Houben M."/>
            <person name="Levin E."/>
            <person name="Sela N."/>
            <person name="Selma-Lazaro C."/>
            <person name="Carmona L."/>
            <person name="Wisniewski M."/>
            <person name="Droby S."/>
            <person name="Gonzalez-Candelas L."/>
            <person name="Gabaldon T."/>
        </authorList>
    </citation>
    <scope>NUCLEOTIDE SEQUENCE [LARGE SCALE GENOMIC DNA]</scope>
    <source>
        <strain evidence="1 2">PHI-1</strain>
    </source>
</reference>
<dbReference type="AlphaFoldDB" id="A0A0A2KGR1"/>
<name>A0A0A2KGR1_PENIT</name>